<dbReference type="Gene3D" id="3.40.50.1240">
    <property type="entry name" value="Phosphoglycerate mutase-like"/>
    <property type="match status" value="1"/>
</dbReference>
<dbReference type="SUPFAM" id="SSF53254">
    <property type="entry name" value="Phosphoglycerate mutase-like"/>
    <property type="match status" value="1"/>
</dbReference>
<reference evidence="2 3" key="1">
    <citation type="submission" date="2019-03" db="EMBL/GenBank/DDBJ databases">
        <authorList>
            <person name="Kim M.K.M."/>
        </authorList>
    </citation>
    <scope>NUCLEOTIDE SEQUENCE [LARGE SCALE GENOMIC DNA]</scope>
    <source>
        <strain evidence="2 3">17J68-12</strain>
    </source>
</reference>
<proteinExistence type="predicted"/>
<dbReference type="Pfam" id="PF00300">
    <property type="entry name" value="His_Phos_1"/>
    <property type="match status" value="1"/>
</dbReference>
<dbReference type="CDD" id="cd07067">
    <property type="entry name" value="HP_PGM_like"/>
    <property type="match status" value="1"/>
</dbReference>
<dbReference type="Proteomes" id="UP000295334">
    <property type="component" value="Unassembled WGS sequence"/>
</dbReference>
<evidence type="ECO:0000256" key="1">
    <source>
        <dbReference type="NCBIfam" id="TIGR03162"/>
    </source>
</evidence>
<name>A0A4R1BBB8_9BACT</name>
<comment type="caution">
    <text evidence="2">The sequence shown here is derived from an EMBL/GenBank/DDBJ whole genome shotgun (WGS) entry which is preliminary data.</text>
</comment>
<dbReference type="EC" id="3.1.3.73" evidence="1"/>
<sequence>MEIYLIRHTTPDVAPGTCYGQADLGVTESFDEEAAAIVAHLPPHVAAVYSSPLQRCRRLAERLFPGHAIRFDDRLKEISCGHWELRSWDDIEPAPLQAWMDDFVHVCIPGGESYMLLYERVIAFLQSLPDAGGPVAVVTHGGVIRSVLAHINDVPLRDSFDAFPIHYGCTVHLHRKGAGLGHRFLHNVKRGVERHRPVREQDNKRT</sequence>
<dbReference type="EMBL" id="SJZI01000042">
    <property type="protein sequence ID" value="TCJ14247.1"/>
    <property type="molecule type" value="Genomic_DNA"/>
</dbReference>
<dbReference type="NCBIfam" id="TIGR03162">
    <property type="entry name" value="ribazole_cobC"/>
    <property type="match status" value="1"/>
</dbReference>
<gene>
    <name evidence="2" type="primary">cobC</name>
    <name evidence="2" type="ORF">EPD60_09600</name>
</gene>
<accession>A0A4R1BBB8</accession>
<keyword evidence="3" id="KW-1185">Reference proteome</keyword>
<dbReference type="InterPro" id="IPR017578">
    <property type="entry name" value="Ribazole_CobC"/>
</dbReference>
<dbReference type="GO" id="GO:0009236">
    <property type="term" value="P:cobalamin biosynthetic process"/>
    <property type="evidence" value="ECO:0007669"/>
    <property type="project" value="UniProtKB-UniRule"/>
</dbReference>
<dbReference type="PANTHER" id="PTHR48100">
    <property type="entry name" value="BROAD-SPECIFICITY PHOSPHATASE YOR283W-RELATED"/>
    <property type="match status" value="1"/>
</dbReference>
<dbReference type="InterPro" id="IPR050275">
    <property type="entry name" value="PGM_Phosphatase"/>
</dbReference>
<dbReference type="OrthoDB" id="9782128at2"/>
<dbReference type="AlphaFoldDB" id="A0A4R1BBB8"/>
<organism evidence="2 3">
    <name type="scientific">Flaviaesturariibacter flavus</name>
    <dbReference type="NCBI Taxonomy" id="2502780"/>
    <lineage>
        <taxon>Bacteria</taxon>
        <taxon>Pseudomonadati</taxon>
        <taxon>Bacteroidota</taxon>
        <taxon>Chitinophagia</taxon>
        <taxon>Chitinophagales</taxon>
        <taxon>Chitinophagaceae</taxon>
        <taxon>Flaviaestuariibacter</taxon>
    </lineage>
</organism>
<dbReference type="InterPro" id="IPR029033">
    <property type="entry name" value="His_PPase_superfam"/>
</dbReference>
<evidence type="ECO:0000313" key="3">
    <source>
        <dbReference type="Proteomes" id="UP000295334"/>
    </source>
</evidence>
<dbReference type="PANTHER" id="PTHR48100:SF10">
    <property type="entry name" value="2-CARBOXY-D-ARABINITOL-1-PHOSPHATASE-RELATED"/>
    <property type="match status" value="1"/>
</dbReference>
<dbReference type="GO" id="GO:0043755">
    <property type="term" value="F:alpha-ribazole phosphatase activity"/>
    <property type="evidence" value="ECO:0007669"/>
    <property type="project" value="UniProtKB-UniRule"/>
</dbReference>
<dbReference type="SMART" id="SM00855">
    <property type="entry name" value="PGAM"/>
    <property type="match status" value="1"/>
</dbReference>
<dbReference type="InterPro" id="IPR013078">
    <property type="entry name" value="His_Pase_superF_clade-1"/>
</dbReference>
<evidence type="ECO:0000313" key="2">
    <source>
        <dbReference type="EMBL" id="TCJ14247.1"/>
    </source>
</evidence>
<protein>
    <recommendedName>
        <fullName evidence="1">Alpha-ribazole phosphatase</fullName>
        <ecNumber evidence="1">3.1.3.73</ecNumber>
    </recommendedName>
</protein>
<dbReference type="RefSeq" id="WP_131449187.1">
    <property type="nucleotide sequence ID" value="NZ_SJZI01000042.1"/>
</dbReference>